<keyword evidence="2" id="KW-1185">Reference proteome</keyword>
<accession>A0ACC0AED1</accession>
<protein>
    <submittedName>
        <fullName evidence="1">Uncharacterized protein</fullName>
    </submittedName>
</protein>
<dbReference type="Proteomes" id="UP001060085">
    <property type="component" value="Linkage Group LG06"/>
</dbReference>
<gene>
    <name evidence="1" type="ORF">M9H77_27734</name>
</gene>
<sequence>MAECEHEVEVIHQWSAPRSLSTSLMYSFAQRDDIEVLDEPLYANFLCITGCERPYREELLSKMESDGNRVVKEIIFGPCAKKYRYCKHMAKHRVPGLRDELMRKGKHFILIRNPLQILPSFDEVVPPSFLELGLADMVSIYSELCEAGKPPPVIDAADLQAAPEAVLRGLCEDLGIPFQDSMLRWEAGPKSIDGIWAPWWYESIHKSTGFTSPKKYPKQFPLPWYDLLEQSMPFYNMLRCHVRPTPQKSALPRPSLPVPANEKLLAWVGDEIVPRESAKVSVFDSVVQGGDAVWEGLRIYNGKIFKLEEHLDRLFDSSKALAFSNVPTREEVKEAIFKTLITNGMFDNAHIRLTLTRGKKVTSGMSPAFNLYGCTLIVLAEWKPPVYDNTRGITLVTATTRRNSPNNLDSKIHHNNLLNNILAKIEGNNAMADDAVMLDKDGYVSETNATNIFLVKKGRVLTPHADYCLPGITRATIMDLVVEEQFVLQERRISLSELHTADEVWTTGTMGELSPVIKIDGRIIGDGRVGPVTQKLQQAYGRLTAEAGVPIPTYQS</sequence>
<dbReference type="EMBL" id="CM044706">
    <property type="protein sequence ID" value="KAI5658941.1"/>
    <property type="molecule type" value="Genomic_DNA"/>
</dbReference>
<name>A0ACC0AED1_CATRO</name>
<evidence type="ECO:0000313" key="1">
    <source>
        <dbReference type="EMBL" id="KAI5658941.1"/>
    </source>
</evidence>
<proteinExistence type="predicted"/>
<evidence type="ECO:0000313" key="2">
    <source>
        <dbReference type="Proteomes" id="UP001060085"/>
    </source>
</evidence>
<reference evidence="2" key="1">
    <citation type="journal article" date="2023" name="Nat. Plants">
        <title>Single-cell RNA sequencing provides a high-resolution roadmap for understanding the multicellular compartmentation of specialized metabolism.</title>
        <authorList>
            <person name="Sun S."/>
            <person name="Shen X."/>
            <person name="Li Y."/>
            <person name="Li Y."/>
            <person name="Wang S."/>
            <person name="Li R."/>
            <person name="Zhang H."/>
            <person name="Shen G."/>
            <person name="Guo B."/>
            <person name="Wei J."/>
            <person name="Xu J."/>
            <person name="St-Pierre B."/>
            <person name="Chen S."/>
            <person name="Sun C."/>
        </authorList>
    </citation>
    <scope>NUCLEOTIDE SEQUENCE [LARGE SCALE GENOMIC DNA]</scope>
</reference>
<comment type="caution">
    <text evidence="1">The sequence shown here is derived from an EMBL/GenBank/DDBJ whole genome shotgun (WGS) entry which is preliminary data.</text>
</comment>
<organism evidence="1 2">
    <name type="scientific">Catharanthus roseus</name>
    <name type="common">Madagascar periwinkle</name>
    <name type="synonym">Vinca rosea</name>
    <dbReference type="NCBI Taxonomy" id="4058"/>
    <lineage>
        <taxon>Eukaryota</taxon>
        <taxon>Viridiplantae</taxon>
        <taxon>Streptophyta</taxon>
        <taxon>Embryophyta</taxon>
        <taxon>Tracheophyta</taxon>
        <taxon>Spermatophyta</taxon>
        <taxon>Magnoliopsida</taxon>
        <taxon>eudicotyledons</taxon>
        <taxon>Gunneridae</taxon>
        <taxon>Pentapetalae</taxon>
        <taxon>asterids</taxon>
        <taxon>lamiids</taxon>
        <taxon>Gentianales</taxon>
        <taxon>Apocynaceae</taxon>
        <taxon>Rauvolfioideae</taxon>
        <taxon>Vinceae</taxon>
        <taxon>Catharanthinae</taxon>
        <taxon>Catharanthus</taxon>
    </lineage>
</organism>